<dbReference type="GeneID" id="35592209"/>
<evidence type="ECO:0000259" key="2">
    <source>
        <dbReference type="Pfam" id="PF18902"/>
    </source>
</evidence>
<feature type="transmembrane region" description="Helical" evidence="1">
    <location>
        <begin position="26"/>
        <end position="51"/>
    </location>
</feature>
<keyword evidence="1" id="KW-0472">Membrane</keyword>
<feature type="domain" description="DUF5658" evidence="2">
    <location>
        <begin position="31"/>
        <end position="108"/>
    </location>
</feature>
<gene>
    <name evidence="3" type="ORF">C2R22_08925</name>
</gene>
<dbReference type="Pfam" id="PF18902">
    <property type="entry name" value="DUF5658"/>
    <property type="match status" value="1"/>
</dbReference>
<dbReference type="AlphaFoldDB" id="A0A2I8VIL2"/>
<dbReference type="EMBL" id="CP026309">
    <property type="protein sequence ID" value="AUV81755.1"/>
    <property type="molecule type" value="Genomic_DNA"/>
</dbReference>
<name>A0A2I8VIL2_9EURY</name>
<keyword evidence="1" id="KW-1133">Transmembrane helix</keyword>
<keyword evidence="4" id="KW-1185">Reference proteome</keyword>
<dbReference type="RefSeq" id="WP_103425443.1">
    <property type="nucleotide sequence ID" value="NZ_CP026309.1"/>
</dbReference>
<feature type="transmembrane region" description="Helical" evidence="1">
    <location>
        <begin position="95"/>
        <end position="117"/>
    </location>
</feature>
<protein>
    <recommendedName>
        <fullName evidence="2">DUF5658 domain-containing protein</fullName>
    </recommendedName>
</protein>
<dbReference type="Proteomes" id="UP000236584">
    <property type="component" value="Chromosome"/>
</dbReference>
<reference evidence="3 4" key="1">
    <citation type="submission" date="2018-01" db="EMBL/GenBank/DDBJ databases">
        <title>Complete genome sequence of Salinigranum rubrum GX10T, an extremely halophilic archaeon isolated from a marine solar saltern.</title>
        <authorList>
            <person name="Han S."/>
        </authorList>
    </citation>
    <scope>NUCLEOTIDE SEQUENCE [LARGE SCALE GENOMIC DNA]</scope>
    <source>
        <strain evidence="3 4">GX10</strain>
    </source>
</reference>
<dbReference type="KEGG" id="srub:C2R22_08925"/>
<evidence type="ECO:0000313" key="3">
    <source>
        <dbReference type="EMBL" id="AUV81755.1"/>
    </source>
</evidence>
<accession>A0A2I8VIL2</accession>
<dbReference type="InterPro" id="IPR043717">
    <property type="entry name" value="DUF5658"/>
</dbReference>
<organism evidence="3 4">
    <name type="scientific">Salinigranum rubrum</name>
    <dbReference type="NCBI Taxonomy" id="755307"/>
    <lineage>
        <taxon>Archaea</taxon>
        <taxon>Methanobacteriati</taxon>
        <taxon>Methanobacteriota</taxon>
        <taxon>Stenosarchaea group</taxon>
        <taxon>Halobacteria</taxon>
        <taxon>Halobacteriales</taxon>
        <taxon>Haloferacaceae</taxon>
        <taxon>Salinigranum</taxon>
    </lineage>
</organism>
<keyword evidence="1" id="KW-0812">Transmembrane</keyword>
<dbReference type="OrthoDB" id="306403at2157"/>
<proteinExistence type="predicted"/>
<feature type="transmembrane region" description="Helical" evidence="1">
    <location>
        <begin position="72"/>
        <end position="89"/>
    </location>
</feature>
<sequence length="119" mass="12783">MSNDQFTSAGAHEQSAQSSRLHSTDAWLWAFVVVALVLDVVLTYYGLAAGLEEGNPLARALFSMYGVVESMLMMKGIVIAVALVAYVSVPEKYQPVVPLGIALPWFVAGIINASLILQL</sequence>
<evidence type="ECO:0000256" key="1">
    <source>
        <dbReference type="SAM" id="Phobius"/>
    </source>
</evidence>
<evidence type="ECO:0000313" key="4">
    <source>
        <dbReference type="Proteomes" id="UP000236584"/>
    </source>
</evidence>